<dbReference type="Gene3D" id="3.40.50.2000">
    <property type="entry name" value="Glycogen Phosphorylase B"/>
    <property type="match status" value="1"/>
</dbReference>
<dbReference type="Proteomes" id="UP001152523">
    <property type="component" value="Unassembled WGS sequence"/>
</dbReference>
<proteinExistence type="predicted"/>
<accession>A0AAV0FUN4</accession>
<dbReference type="EMBL" id="CAMAPF010001014">
    <property type="protein sequence ID" value="CAH9139031.1"/>
    <property type="molecule type" value="Genomic_DNA"/>
</dbReference>
<evidence type="ECO:0000313" key="1">
    <source>
        <dbReference type="EMBL" id="CAH9070150.1"/>
    </source>
</evidence>
<gene>
    <name evidence="1" type="ORF">CEPIT_LOCUS3323</name>
    <name evidence="2" type="ORF">CEPIT_LOCUS37279</name>
</gene>
<dbReference type="EMBL" id="CAMAPF010000017">
    <property type="protein sequence ID" value="CAH9070150.1"/>
    <property type="molecule type" value="Genomic_DNA"/>
</dbReference>
<keyword evidence="3" id="KW-1185">Reference proteome</keyword>
<comment type="caution">
    <text evidence="2">The sequence shown here is derived from an EMBL/GenBank/DDBJ whole genome shotgun (WGS) entry which is preliminary data.</text>
</comment>
<name>A0AAV0FUN4_9ASTE</name>
<protein>
    <submittedName>
        <fullName evidence="2">Uncharacterized protein</fullName>
    </submittedName>
</protein>
<evidence type="ECO:0000313" key="3">
    <source>
        <dbReference type="Proteomes" id="UP001152523"/>
    </source>
</evidence>
<dbReference type="PANTHER" id="PTHR48045">
    <property type="entry name" value="UDP-GLYCOSYLTRANSFERASE 72B1"/>
    <property type="match status" value="1"/>
</dbReference>
<reference evidence="2" key="1">
    <citation type="submission" date="2022-07" db="EMBL/GenBank/DDBJ databases">
        <authorList>
            <person name="Macas J."/>
            <person name="Novak P."/>
            <person name="Neumann P."/>
        </authorList>
    </citation>
    <scope>NUCLEOTIDE SEQUENCE</scope>
</reference>
<sequence>MRPTFHVSDNDDRSEAWVSIKEWLDRQHKCSVVYVALGSEVVVGPSQINELAHGLDKSGVPFFWVVRTPVGNHSSLGLPNGFEERIKGRGIVWKTRAPQRSILSHDSVGGFLIIVVEVLSSRESHLVTH</sequence>
<organism evidence="2 3">
    <name type="scientific">Cuscuta epithymum</name>
    <dbReference type="NCBI Taxonomy" id="186058"/>
    <lineage>
        <taxon>Eukaryota</taxon>
        <taxon>Viridiplantae</taxon>
        <taxon>Streptophyta</taxon>
        <taxon>Embryophyta</taxon>
        <taxon>Tracheophyta</taxon>
        <taxon>Spermatophyta</taxon>
        <taxon>Magnoliopsida</taxon>
        <taxon>eudicotyledons</taxon>
        <taxon>Gunneridae</taxon>
        <taxon>Pentapetalae</taxon>
        <taxon>asterids</taxon>
        <taxon>lamiids</taxon>
        <taxon>Solanales</taxon>
        <taxon>Convolvulaceae</taxon>
        <taxon>Cuscuteae</taxon>
        <taxon>Cuscuta</taxon>
        <taxon>Cuscuta subgen. Cuscuta</taxon>
    </lineage>
</organism>
<evidence type="ECO:0000313" key="2">
    <source>
        <dbReference type="EMBL" id="CAH9139031.1"/>
    </source>
</evidence>
<dbReference type="PANTHER" id="PTHR48045:SF20">
    <property type="entry name" value="UDP-RHAMNOSE:RHAMNOSYLTRANSFERASE 1"/>
    <property type="match status" value="1"/>
</dbReference>
<dbReference type="SUPFAM" id="SSF53756">
    <property type="entry name" value="UDP-Glycosyltransferase/glycogen phosphorylase"/>
    <property type="match status" value="1"/>
</dbReference>
<dbReference type="AlphaFoldDB" id="A0AAV0FUN4"/>